<feature type="region of interest" description="Disordered" evidence="1">
    <location>
        <begin position="53"/>
        <end position="72"/>
    </location>
</feature>
<keyword evidence="3" id="KW-1185">Reference proteome</keyword>
<name>A0A8K0GC62_IGNLU</name>
<dbReference type="Proteomes" id="UP000801492">
    <property type="component" value="Unassembled WGS sequence"/>
</dbReference>
<gene>
    <name evidence="2" type="ORF">ILUMI_09703</name>
</gene>
<dbReference type="AlphaFoldDB" id="A0A8K0GC62"/>
<evidence type="ECO:0000313" key="3">
    <source>
        <dbReference type="Proteomes" id="UP000801492"/>
    </source>
</evidence>
<dbReference type="OrthoDB" id="6740446at2759"/>
<accession>A0A8K0GC62</accession>
<organism evidence="2 3">
    <name type="scientific">Ignelater luminosus</name>
    <name type="common">Cucubano</name>
    <name type="synonym">Pyrophorus luminosus</name>
    <dbReference type="NCBI Taxonomy" id="2038154"/>
    <lineage>
        <taxon>Eukaryota</taxon>
        <taxon>Metazoa</taxon>
        <taxon>Ecdysozoa</taxon>
        <taxon>Arthropoda</taxon>
        <taxon>Hexapoda</taxon>
        <taxon>Insecta</taxon>
        <taxon>Pterygota</taxon>
        <taxon>Neoptera</taxon>
        <taxon>Endopterygota</taxon>
        <taxon>Coleoptera</taxon>
        <taxon>Polyphaga</taxon>
        <taxon>Elateriformia</taxon>
        <taxon>Elateroidea</taxon>
        <taxon>Elateridae</taxon>
        <taxon>Agrypninae</taxon>
        <taxon>Pyrophorini</taxon>
        <taxon>Ignelater</taxon>
    </lineage>
</organism>
<protein>
    <submittedName>
        <fullName evidence="2">Uncharacterized protein</fullName>
    </submittedName>
</protein>
<sequence length="472" mass="54538">MTQKWEMKKPLTIKELEAIVEDIQNGDDIDAISYLVLFLIHSEAKNAFEVAVEEEKSDTEQPRTTTSWSCPSRDSLSKEVRYDEIGHNILRQEDVLTKPKQRIRLANLSLEKEQYEPLETEEDFKKILEGISLLPEQNTKESLISKPTWHICENYRVLQACRKCNLKVHARCGSEIKNGVTYRTNAIKDQRENAKIGLEEQAARVKSLNFMSRKAIMAVLLKVLFSKIWHSNEDILGQERDKWKAEEHQSTRAEIFIKDGGIIIHKRRSESFLMQISIDEEQNGTPELEQSHIKDPLAQGKDDHIQALNKILATEPYENYLIKHNILHKYEDLRELIVVPRLMQNAIIRKAYDNGHFATRKTEEVVKREQRSRKQKLLEGLILPDQLRAASRNTLKKLSGAFGEAKDAGVVDAWKLLSDDLRINTIVTYTNQCITEIKGKFTKERYARKTDDTEINLLGQQLETALKNIILL</sequence>
<proteinExistence type="predicted"/>
<comment type="caution">
    <text evidence="2">The sequence shown here is derived from an EMBL/GenBank/DDBJ whole genome shotgun (WGS) entry which is preliminary data.</text>
</comment>
<evidence type="ECO:0000313" key="2">
    <source>
        <dbReference type="EMBL" id="KAF2896472.1"/>
    </source>
</evidence>
<evidence type="ECO:0000256" key="1">
    <source>
        <dbReference type="SAM" id="MobiDB-lite"/>
    </source>
</evidence>
<reference evidence="2" key="1">
    <citation type="submission" date="2019-08" db="EMBL/GenBank/DDBJ databases">
        <title>The genome of the North American firefly Photinus pyralis.</title>
        <authorList>
            <consortium name="Photinus pyralis genome working group"/>
            <person name="Fallon T.R."/>
            <person name="Sander Lower S.E."/>
            <person name="Weng J.-K."/>
        </authorList>
    </citation>
    <scope>NUCLEOTIDE SEQUENCE</scope>
    <source>
        <strain evidence="2">TRF0915ILg1</strain>
        <tissue evidence="2">Whole body</tissue>
    </source>
</reference>
<dbReference type="EMBL" id="VTPC01005046">
    <property type="protein sequence ID" value="KAF2896472.1"/>
    <property type="molecule type" value="Genomic_DNA"/>
</dbReference>
<feature type="compositionally biased region" description="Polar residues" evidence="1">
    <location>
        <begin position="62"/>
        <end position="72"/>
    </location>
</feature>